<dbReference type="Gene3D" id="1.10.3430.10">
    <property type="entry name" value="Ammonium transporter AmtB like domains"/>
    <property type="match status" value="1"/>
</dbReference>
<feature type="domain" description="Ammonium transporter AmtB-like" evidence="9">
    <location>
        <begin position="17"/>
        <end position="370"/>
    </location>
</feature>
<evidence type="ECO:0000313" key="11">
    <source>
        <dbReference type="Proteomes" id="UP001310022"/>
    </source>
</evidence>
<organism evidence="10 11">
    <name type="scientific">Persicobacter diffluens</name>
    <dbReference type="NCBI Taxonomy" id="981"/>
    <lineage>
        <taxon>Bacteria</taxon>
        <taxon>Pseudomonadati</taxon>
        <taxon>Bacteroidota</taxon>
        <taxon>Cytophagia</taxon>
        <taxon>Cytophagales</taxon>
        <taxon>Persicobacteraceae</taxon>
        <taxon>Persicobacter</taxon>
    </lineage>
</organism>
<evidence type="ECO:0000256" key="8">
    <source>
        <dbReference type="SAM" id="Phobius"/>
    </source>
</evidence>
<dbReference type="InterPro" id="IPR024041">
    <property type="entry name" value="NH4_transpt_AmtB-like_dom"/>
</dbReference>
<keyword evidence="4 8" id="KW-0812">Transmembrane</keyword>
<evidence type="ECO:0000256" key="2">
    <source>
        <dbReference type="ARBA" id="ARBA00005887"/>
    </source>
</evidence>
<dbReference type="Proteomes" id="UP001310022">
    <property type="component" value="Unassembled WGS sequence"/>
</dbReference>
<dbReference type="PANTHER" id="PTHR43029">
    <property type="entry name" value="AMMONIUM TRANSPORTER MEP2"/>
    <property type="match status" value="1"/>
</dbReference>
<feature type="transmembrane region" description="Helical" evidence="8">
    <location>
        <begin position="195"/>
        <end position="215"/>
    </location>
</feature>
<protein>
    <submittedName>
        <fullName evidence="10">Ammonia channel protein</fullName>
    </submittedName>
</protein>
<feature type="transmembrane region" description="Helical" evidence="8">
    <location>
        <begin position="221"/>
        <end position="242"/>
    </location>
</feature>
<evidence type="ECO:0000259" key="9">
    <source>
        <dbReference type="Pfam" id="PF00909"/>
    </source>
</evidence>
<feature type="transmembrane region" description="Helical" evidence="8">
    <location>
        <begin position="344"/>
        <end position="371"/>
    </location>
</feature>
<evidence type="ECO:0000313" key="10">
    <source>
        <dbReference type="EMBL" id="GJM62764.1"/>
    </source>
</evidence>
<feature type="transmembrane region" description="Helical" evidence="8">
    <location>
        <begin position="41"/>
        <end position="64"/>
    </location>
</feature>
<accession>A0AAN4W0Q1</accession>
<dbReference type="EMBL" id="BQKE01000002">
    <property type="protein sequence ID" value="GJM62764.1"/>
    <property type="molecule type" value="Genomic_DNA"/>
</dbReference>
<dbReference type="InterPro" id="IPR001905">
    <property type="entry name" value="Ammonium_transpt"/>
</dbReference>
<keyword evidence="3" id="KW-0813">Transport</keyword>
<feature type="transmembrane region" description="Helical" evidence="8">
    <location>
        <begin position="6"/>
        <end position="29"/>
    </location>
</feature>
<dbReference type="GO" id="GO:0005886">
    <property type="term" value="C:plasma membrane"/>
    <property type="evidence" value="ECO:0007669"/>
    <property type="project" value="TreeGrafter"/>
</dbReference>
<feature type="transmembrane region" description="Helical" evidence="8">
    <location>
        <begin position="96"/>
        <end position="116"/>
    </location>
</feature>
<keyword evidence="11" id="KW-1185">Reference proteome</keyword>
<proteinExistence type="inferred from homology"/>
<comment type="caution">
    <text evidence="10">The sequence shown here is derived from an EMBL/GenBank/DDBJ whole genome shotgun (WGS) entry which is preliminary data.</text>
</comment>
<feature type="transmembrane region" description="Helical" evidence="8">
    <location>
        <begin position="123"/>
        <end position="142"/>
    </location>
</feature>
<dbReference type="AlphaFoldDB" id="A0AAN4W0Q1"/>
<keyword evidence="7" id="KW-0924">Ammonia transport</keyword>
<evidence type="ECO:0000256" key="5">
    <source>
        <dbReference type="ARBA" id="ARBA00022989"/>
    </source>
</evidence>
<feature type="transmembrane region" description="Helical" evidence="8">
    <location>
        <begin position="309"/>
        <end position="332"/>
    </location>
</feature>
<comment type="subcellular location">
    <subcellularLocation>
        <location evidence="1">Membrane</location>
        <topology evidence="1">Multi-pass membrane protein</topology>
    </subcellularLocation>
</comment>
<evidence type="ECO:0000256" key="4">
    <source>
        <dbReference type="ARBA" id="ARBA00022692"/>
    </source>
</evidence>
<gene>
    <name evidence="10" type="ORF">PEDI_33160</name>
</gene>
<evidence type="ECO:0000256" key="7">
    <source>
        <dbReference type="ARBA" id="ARBA00023177"/>
    </source>
</evidence>
<feature type="transmembrane region" description="Helical" evidence="8">
    <location>
        <begin position="277"/>
        <end position="297"/>
    </location>
</feature>
<evidence type="ECO:0000256" key="3">
    <source>
        <dbReference type="ARBA" id="ARBA00022448"/>
    </source>
</evidence>
<dbReference type="GO" id="GO:0008519">
    <property type="term" value="F:ammonium channel activity"/>
    <property type="evidence" value="ECO:0007669"/>
    <property type="project" value="InterPro"/>
</dbReference>
<comment type="similarity">
    <text evidence="2">Belongs to the ammonia transporter channel (TC 1.A.11.2) family.</text>
</comment>
<dbReference type="RefSeq" id="WP_338238001.1">
    <property type="nucleotide sequence ID" value="NZ_BQKE01000002.1"/>
</dbReference>
<dbReference type="InterPro" id="IPR029020">
    <property type="entry name" value="Ammonium/urea_transptr"/>
</dbReference>
<feature type="transmembrane region" description="Helical" evidence="8">
    <location>
        <begin position="162"/>
        <end position="183"/>
    </location>
</feature>
<feature type="transmembrane region" description="Helical" evidence="8">
    <location>
        <begin position="254"/>
        <end position="271"/>
    </location>
</feature>
<evidence type="ECO:0000256" key="6">
    <source>
        <dbReference type="ARBA" id="ARBA00023136"/>
    </source>
</evidence>
<dbReference type="Pfam" id="PF00909">
    <property type="entry name" value="Ammonium_transp"/>
    <property type="match status" value="1"/>
</dbReference>
<reference evidence="10 11" key="1">
    <citation type="submission" date="2021-12" db="EMBL/GenBank/DDBJ databases">
        <title>Genome sequencing of bacteria with rrn-lacking chromosome and rrn-plasmid.</title>
        <authorList>
            <person name="Anda M."/>
            <person name="Iwasaki W."/>
        </authorList>
    </citation>
    <scope>NUCLEOTIDE SEQUENCE [LARGE SCALE GENOMIC DNA]</scope>
    <source>
        <strain evidence="10 11">NBRC 15940</strain>
    </source>
</reference>
<keyword evidence="6 8" id="KW-0472">Membrane</keyword>
<evidence type="ECO:0000256" key="1">
    <source>
        <dbReference type="ARBA" id="ARBA00004141"/>
    </source>
</evidence>
<keyword evidence="5 8" id="KW-1133">Transmembrane helix</keyword>
<dbReference type="SUPFAM" id="SSF111352">
    <property type="entry name" value="Ammonium transporter"/>
    <property type="match status" value="1"/>
</dbReference>
<sequence length="385" mass="42276">MEISGNIAWVFLGLVWTLIICPLGIKLFFLGRGTDRRRLQVLGTALTMFCLVVIWWVAVGYSWVFSDINEGFGWPFSKAFFLSIGISQKHGEIPEILFAGVIMMKVIVVVMMLGINLAHRMPILNWVLFVFLWLSMVLVPIARLIWNSPFSNFSLYDFSGGFLWLAAGISTLVVVIVTGGSAIRYSEQGYRLRTFLLGFAFIWLGLMILHALGSLKADASAVHAFMTTNFCACVGGLSWLIPEALKNGKASFEGIGNGFMAALISISFGAGYLTFEGALLCGLFSGLLSQYLIVYWAKALESEFSYYPFLLIVPPALVGALVTACFASPILGERSGFMYGSSELLISQIIGIVSVLSYSAILTLVLCLMVFPKARSPFLSLIMDR</sequence>
<dbReference type="PANTHER" id="PTHR43029:SF10">
    <property type="entry name" value="AMMONIUM TRANSPORTER MEP2"/>
    <property type="match status" value="1"/>
</dbReference>
<name>A0AAN4W0Q1_9BACT</name>